<dbReference type="PANTHER" id="PTHR12837:SF9">
    <property type="entry name" value="POLY(ADP-RIBOSE) GLYCOHYDROLASE"/>
    <property type="match status" value="1"/>
</dbReference>
<dbReference type="InterPro" id="IPR007724">
    <property type="entry name" value="Poly_GlycHdrlase"/>
</dbReference>
<evidence type="ECO:0000256" key="6">
    <source>
        <dbReference type="SAM" id="MobiDB-lite"/>
    </source>
</evidence>
<evidence type="ECO:0000256" key="5">
    <source>
        <dbReference type="SAM" id="Coils"/>
    </source>
</evidence>
<dbReference type="EC" id="3.2.1.143" evidence="2"/>
<gene>
    <name evidence="9" type="ORF">ANANG_G00261610</name>
</gene>
<proteinExistence type="inferred from homology"/>
<dbReference type="GO" id="GO:0005975">
    <property type="term" value="P:carbohydrate metabolic process"/>
    <property type="evidence" value="ECO:0007669"/>
    <property type="project" value="InterPro"/>
</dbReference>
<evidence type="ECO:0000256" key="4">
    <source>
        <dbReference type="PIRSR" id="PIRSR607724-1"/>
    </source>
</evidence>
<dbReference type="GO" id="GO:0004649">
    <property type="term" value="F:poly(ADP-ribose) glycohydrolase activity"/>
    <property type="evidence" value="ECO:0007669"/>
    <property type="project" value="UniProtKB-EC"/>
</dbReference>
<dbReference type="Pfam" id="PF05028">
    <property type="entry name" value="PARG_cat_C"/>
    <property type="match status" value="1"/>
</dbReference>
<keyword evidence="3" id="KW-0378">Hydrolase</keyword>
<reference evidence="9" key="1">
    <citation type="submission" date="2021-01" db="EMBL/GenBank/DDBJ databases">
        <title>A chromosome-scale assembly of European eel, Anguilla anguilla.</title>
        <authorList>
            <person name="Henkel C."/>
            <person name="Jong-Raadsen S.A."/>
            <person name="Dufour S."/>
            <person name="Weltzien F.-A."/>
            <person name="Palstra A.P."/>
            <person name="Pelster B."/>
            <person name="Spaink H.P."/>
            <person name="Van Den Thillart G.E."/>
            <person name="Jansen H."/>
            <person name="Zahm M."/>
            <person name="Klopp C."/>
            <person name="Cedric C."/>
            <person name="Louis A."/>
            <person name="Berthelot C."/>
            <person name="Parey E."/>
            <person name="Roest Crollius H."/>
            <person name="Montfort J."/>
            <person name="Robinson-Rechavi M."/>
            <person name="Bucao C."/>
            <person name="Bouchez O."/>
            <person name="Gislard M."/>
            <person name="Lluch J."/>
            <person name="Milhes M."/>
            <person name="Lampietro C."/>
            <person name="Lopez Roques C."/>
            <person name="Donnadieu C."/>
            <person name="Braasch I."/>
            <person name="Desvignes T."/>
            <person name="Postlethwait J."/>
            <person name="Bobe J."/>
            <person name="Guiguen Y."/>
            <person name="Dirks R."/>
        </authorList>
    </citation>
    <scope>NUCLEOTIDE SEQUENCE</scope>
    <source>
        <strain evidence="9">Tag_6206</strain>
        <tissue evidence="9">Liver</tissue>
    </source>
</reference>
<feature type="coiled-coil region" evidence="5">
    <location>
        <begin position="30"/>
        <end position="64"/>
    </location>
</feature>
<accession>A0A9D3RNW3</accession>
<dbReference type="EMBL" id="JAFIRN010000015">
    <property type="protein sequence ID" value="KAG5834447.1"/>
    <property type="molecule type" value="Genomic_DNA"/>
</dbReference>
<keyword evidence="10" id="KW-1185">Reference proteome</keyword>
<organism evidence="9 10">
    <name type="scientific">Anguilla anguilla</name>
    <name type="common">European freshwater eel</name>
    <name type="synonym">Muraena anguilla</name>
    <dbReference type="NCBI Taxonomy" id="7936"/>
    <lineage>
        <taxon>Eukaryota</taxon>
        <taxon>Metazoa</taxon>
        <taxon>Chordata</taxon>
        <taxon>Craniata</taxon>
        <taxon>Vertebrata</taxon>
        <taxon>Euteleostomi</taxon>
        <taxon>Actinopterygii</taxon>
        <taxon>Neopterygii</taxon>
        <taxon>Teleostei</taxon>
        <taxon>Anguilliformes</taxon>
        <taxon>Anguillidae</taxon>
        <taxon>Anguilla</taxon>
    </lineage>
</organism>
<dbReference type="Proteomes" id="UP001044222">
    <property type="component" value="Chromosome 15"/>
</dbReference>
<sequence>MEHRSEVTAEVTSDHDSENDGQLFDEKMSCSSCKLQRAKENEEIKRLKLENKQLKDELAQYQGMTNSGCPNACPIQAPNGNNSTDGLLGTRSCGQNEETGAMKGSSEMSKKNDSTQMKSVLCPDSTSPGCKQEDLIKLGDETQCKPSTSGAASDCKRPEAGPKAVAGGYDDFKFGESCPLSELKTEPRCHMQLDKLSFSASHTVLVDVVRFNEDGSLIPKAGQHVWDNLSVKMPYAEECTLTKPGILLQAKKQSRWEDIEKYLHRLVKTSPLTIADVEKTIKKYNPKYKDEWSFDALHRFFESIHLKERETHTRTLRRMAELALKLPRNCQKSVPLLRHGQNHSITVSQMQIACLLANAFYCTFPHRNATHPGAEYANYPTINFHSLFGKWSERKMQKFKAIFNYFEVVTGEERQVPRGLVTFTRQCIPEHKFLRWRRGTIEKDGQGMLQVDFACSVVGGGVLASGLVQEEILFLINPELIVARLFTEKLGDTECLKITGSQRYSDYFGYSDDFTCLGHHKDETSRDEWRRRYRQIVAIDALNFKNPREQFNMKKVTRELNKAYCGFMGETNTHPDYYPAIATGNWGCGAFGGDPRLKALIQMMAAAVTRRDMAYFTFDDSHLELDLRKIHHFLTTHKVTVGRLYNTLENFCSALYSNEAKTSDLYSFIMKSVKETTSRH</sequence>
<dbReference type="InterPro" id="IPR048362">
    <property type="entry name" value="PARG_helical"/>
</dbReference>
<feature type="domain" description="PARG catalytic Macro" evidence="7">
    <location>
        <begin position="437"/>
        <end position="623"/>
    </location>
</feature>
<keyword evidence="5" id="KW-0175">Coiled coil</keyword>
<evidence type="ECO:0000313" key="9">
    <source>
        <dbReference type="EMBL" id="KAG5834447.1"/>
    </source>
</evidence>
<feature type="region of interest" description="Disordered" evidence="6">
    <location>
        <begin position="92"/>
        <end position="125"/>
    </location>
</feature>
<dbReference type="Pfam" id="PF20811">
    <property type="entry name" value="PARG_cat_N"/>
    <property type="match status" value="1"/>
</dbReference>
<evidence type="ECO:0000256" key="2">
    <source>
        <dbReference type="ARBA" id="ARBA00012255"/>
    </source>
</evidence>
<evidence type="ECO:0000256" key="3">
    <source>
        <dbReference type="ARBA" id="ARBA00022801"/>
    </source>
</evidence>
<dbReference type="GO" id="GO:1990966">
    <property type="term" value="P:ATP generation from poly-ADP-D-ribose"/>
    <property type="evidence" value="ECO:0007669"/>
    <property type="project" value="TreeGrafter"/>
</dbReference>
<feature type="active site" evidence="4">
    <location>
        <position position="452"/>
    </location>
</feature>
<dbReference type="GO" id="GO:0006282">
    <property type="term" value="P:regulation of DNA repair"/>
    <property type="evidence" value="ECO:0007669"/>
    <property type="project" value="InterPro"/>
</dbReference>
<protein>
    <recommendedName>
        <fullName evidence="2">poly(ADP-ribose) glycohydrolase</fullName>
        <ecNumber evidence="2">3.2.1.143</ecNumber>
    </recommendedName>
</protein>
<dbReference type="PANTHER" id="PTHR12837">
    <property type="entry name" value="POLY ADP-RIBOSE GLYCOHYDROLASE"/>
    <property type="match status" value="1"/>
</dbReference>
<evidence type="ECO:0000259" key="7">
    <source>
        <dbReference type="Pfam" id="PF05028"/>
    </source>
</evidence>
<name>A0A9D3RNW3_ANGAN</name>
<dbReference type="GO" id="GO:0005634">
    <property type="term" value="C:nucleus"/>
    <property type="evidence" value="ECO:0007669"/>
    <property type="project" value="TreeGrafter"/>
</dbReference>
<dbReference type="InterPro" id="IPR046372">
    <property type="entry name" value="PARG_cat_C"/>
</dbReference>
<dbReference type="GO" id="GO:0005737">
    <property type="term" value="C:cytoplasm"/>
    <property type="evidence" value="ECO:0007669"/>
    <property type="project" value="TreeGrafter"/>
</dbReference>
<comment type="caution">
    <text evidence="9">The sequence shown here is derived from an EMBL/GenBank/DDBJ whole genome shotgun (WGS) entry which is preliminary data.</text>
</comment>
<feature type="compositionally biased region" description="Polar residues" evidence="6">
    <location>
        <begin position="114"/>
        <end position="125"/>
    </location>
</feature>
<evidence type="ECO:0000259" key="8">
    <source>
        <dbReference type="Pfam" id="PF20811"/>
    </source>
</evidence>
<feature type="region of interest" description="Disordered" evidence="6">
    <location>
        <begin position="1"/>
        <end position="23"/>
    </location>
</feature>
<dbReference type="GO" id="GO:0009225">
    <property type="term" value="P:nucleotide-sugar metabolic process"/>
    <property type="evidence" value="ECO:0007669"/>
    <property type="project" value="TreeGrafter"/>
</dbReference>
<evidence type="ECO:0000256" key="1">
    <source>
        <dbReference type="ARBA" id="ARBA00009545"/>
    </source>
</evidence>
<feature type="active site" evidence="4">
    <location>
        <position position="471"/>
    </location>
</feature>
<feature type="active site" evidence="4">
    <location>
        <position position="470"/>
    </location>
</feature>
<feature type="domain" description="PARG helical" evidence="8">
    <location>
        <begin position="312"/>
        <end position="425"/>
    </location>
</feature>
<comment type="similarity">
    <text evidence="1">Belongs to the poly(ADP-ribose) glycohydrolase family.</text>
</comment>
<dbReference type="AlphaFoldDB" id="A0A9D3RNW3"/>
<evidence type="ECO:0000313" key="10">
    <source>
        <dbReference type="Proteomes" id="UP001044222"/>
    </source>
</evidence>